<sequence>MPPVIAYVFNKDSLALLDDITDIFKNERPTLSPRCIDKLRDCLMAASEPVLTPHDRNDPDRAINMAQSARLRNIKAQGPYRIAKRTKASEYTSEPHRDSKVVPHVRLGQFGGSRDVYESPMDRESILLNDATNSQDRDEGKYLAITEVGQHSFESRKVP</sequence>
<gene>
    <name evidence="1" type="ORF">AA0113_g11803</name>
</gene>
<protein>
    <submittedName>
        <fullName evidence="1">Uncharacterized protein</fullName>
    </submittedName>
</protein>
<evidence type="ECO:0000313" key="2">
    <source>
        <dbReference type="Proteomes" id="UP000293823"/>
    </source>
</evidence>
<dbReference type="OrthoDB" id="10597852at2759"/>
<dbReference type="EMBL" id="PEJP01000077">
    <property type="protein sequence ID" value="RYO31838.1"/>
    <property type="molecule type" value="Genomic_DNA"/>
</dbReference>
<dbReference type="Proteomes" id="UP000293823">
    <property type="component" value="Unassembled WGS sequence"/>
</dbReference>
<reference evidence="2" key="1">
    <citation type="journal article" date="2019" name="bioRxiv">
        <title>Genomics, evolutionary history and diagnostics of the Alternaria alternata species group including apple and Asian pear pathotypes.</title>
        <authorList>
            <person name="Armitage A.D."/>
            <person name="Cockerton H.M."/>
            <person name="Sreenivasaprasad S."/>
            <person name="Woodhall J.W."/>
            <person name="Lane C.R."/>
            <person name="Harrison R.J."/>
            <person name="Clarkson J.P."/>
        </authorList>
    </citation>
    <scope>NUCLEOTIDE SEQUENCE [LARGE SCALE GENOMIC DNA]</scope>
    <source>
        <strain evidence="2">RGR 97.0016</strain>
    </source>
</reference>
<accession>A0A4Q4Q1X3</accession>
<dbReference type="AlphaFoldDB" id="A0A4Q4Q1X3"/>
<name>A0A4Q4Q1X3_9PLEO</name>
<evidence type="ECO:0000313" key="1">
    <source>
        <dbReference type="EMBL" id="RYO31838.1"/>
    </source>
</evidence>
<comment type="caution">
    <text evidence="1">The sequence shown here is derived from an EMBL/GenBank/DDBJ whole genome shotgun (WGS) entry which is preliminary data.</text>
</comment>
<proteinExistence type="predicted"/>
<organism evidence="1 2">
    <name type="scientific">Alternaria arborescens</name>
    <dbReference type="NCBI Taxonomy" id="156630"/>
    <lineage>
        <taxon>Eukaryota</taxon>
        <taxon>Fungi</taxon>
        <taxon>Dikarya</taxon>
        <taxon>Ascomycota</taxon>
        <taxon>Pezizomycotina</taxon>
        <taxon>Dothideomycetes</taxon>
        <taxon>Pleosporomycetidae</taxon>
        <taxon>Pleosporales</taxon>
        <taxon>Pleosporineae</taxon>
        <taxon>Pleosporaceae</taxon>
        <taxon>Alternaria</taxon>
        <taxon>Alternaria sect. Alternaria</taxon>
    </lineage>
</organism>
<keyword evidence="2" id="KW-1185">Reference proteome</keyword>